<name>A0AAD8QG89_LOLMU</name>
<dbReference type="Pfam" id="PF08268">
    <property type="entry name" value="FBA_3"/>
    <property type="match status" value="1"/>
</dbReference>
<dbReference type="Pfam" id="PF00646">
    <property type="entry name" value="F-box"/>
    <property type="match status" value="1"/>
</dbReference>
<dbReference type="Gene3D" id="1.20.1280.50">
    <property type="match status" value="1"/>
</dbReference>
<dbReference type="AlphaFoldDB" id="A0AAD8QG89"/>
<dbReference type="Proteomes" id="UP001231189">
    <property type="component" value="Unassembled WGS sequence"/>
</dbReference>
<evidence type="ECO:0000313" key="3">
    <source>
        <dbReference type="EMBL" id="KAK1601750.1"/>
    </source>
</evidence>
<dbReference type="InterPro" id="IPR017451">
    <property type="entry name" value="F-box-assoc_interact_dom"/>
</dbReference>
<dbReference type="NCBIfam" id="TIGR01640">
    <property type="entry name" value="F_box_assoc_1"/>
    <property type="match status" value="1"/>
</dbReference>
<accession>A0AAD8QG89</accession>
<dbReference type="EMBL" id="JAUUTY010000354">
    <property type="protein sequence ID" value="KAK1601750.1"/>
    <property type="molecule type" value="Genomic_DNA"/>
</dbReference>
<dbReference type="Gene3D" id="2.120.10.80">
    <property type="entry name" value="Kelch-type beta propeller"/>
    <property type="match status" value="1"/>
</dbReference>
<dbReference type="InterPro" id="IPR036047">
    <property type="entry name" value="F-box-like_dom_sf"/>
</dbReference>
<dbReference type="InterPro" id="IPR050796">
    <property type="entry name" value="SCF_F-box_component"/>
</dbReference>
<dbReference type="SMART" id="SM00256">
    <property type="entry name" value="FBOX"/>
    <property type="match status" value="1"/>
</dbReference>
<feature type="compositionally biased region" description="Basic and acidic residues" evidence="1">
    <location>
        <begin position="386"/>
        <end position="395"/>
    </location>
</feature>
<keyword evidence="4" id="KW-1185">Reference proteome</keyword>
<comment type="caution">
    <text evidence="3">The sequence shown here is derived from an EMBL/GenBank/DDBJ whole genome shotgun (WGS) entry which is preliminary data.</text>
</comment>
<dbReference type="PANTHER" id="PTHR31672">
    <property type="entry name" value="BNACNNG10540D PROTEIN"/>
    <property type="match status" value="1"/>
</dbReference>
<evidence type="ECO:0000313" key="4">
    <source>
        <dbReference type="Proteomes" id="UP001231189"/>
    </source>
</evidence>
<proteinExistence type="predicted"/>
<dbReference type="InterPro" id="IPR015915">
    <property type="entry name" value="Kelch-typ_b-propeller"/>
</dbReference>
<reference evidence="3" key="1">
    <citation type="submission" date="2023-07" db="EMBL/GenBank/DDBJ databases">
        <title>A chromosome-level genome assembly of Lolium multiflorum.</title>
        <authorList>
            <person name="Chen Y."/>
            <person name="Copetti D."/>
            <person name="Kolliker R."/>
            <person name="Studer B."/>
        </authorList>
    </citation>
    <scope>NUCLEOTIDE SEQUENCE</scope>
    <source>
        <strain evidence="3">02402/16</strain>
        <tissue evidence="3">Leaf</tissue>
    </source>
</reference>
<dbReference type="PANTHER" id="PTHR31672:SF13">
    <property type="entry name" value="F-BOX PROTEIN CPR30-LIKE"/>
    <property type="match status" value="1"/>
</dbReference>
<organism evidence="3 4">
    <name type="scientific">Lolium multiflorum</name>
    <name type="common">Italian ryegrass</name>
    <name type="synonym">Lolium perenne subsp. multiflorum</name>
    <dbReference type="NCBI Taxonomy" id="4521"/>
    <lineage>
        <taxon>Eukaryota</taxon>
        <taxon>Viridiplantae</taxon>
        <taxon>Streptophyta</taxon>
        <taxon>Embryophyta</taxon>
        <taxon>Tracheophyta</taxon>
        <taxon>Spermatophyta</taxon>
        <taxon>Magnoliopsida</taxon>
        <taxon>Liliopsida</taxon>
        <taxon>Poales</taxon>
        <taxon>Poaceae</taxon>
        <taxon>BOP clade</taxon>
        <taxon>Pooideae</taxon>
        <taxon>Poodae</taxon>
        <taxon>Poeae</taxon>
        <taxon>Poeae Chloroplast Group 2 (Poeae type)</taxon>
        <taxon>Loliodinae</taxon>
        <taxon>Loliinae</taxon>
        <taxon>Lolium</taxon>
    </lineage>
</organism>
<evidence type="ECO:0000259" key="2">
    <source>
        <dbReference type="SMART" id="SM00256"/>
    </source>
</evidence>
<feature type="region of interest" description="Disordered" evidence="1">
    <location>
        <begin position="370"/>
        <end position="395"/>
    </location>
</feature>
<feature type="domain" description="F-box" evidence="2">
    <location>
        <begin position="7"/>
        <end position="47"/>
    </location>
</feature>
<sequence>MEGGRDFSTDVLVQILERLTPIPRRRLRLVCRHWRDAIDDAYAGDREAQNRAAKPLFLSYINNAGHCTARAYVVDDLAGGSFREVWNSGAVPHHGGIGIIGTCNGILCLSENLNPGGAVTLINPATDSTLAVPPLPYFSRQPRYGTGIHRWHELYSFMYRHMTGHYKIVHIPCYLDRTCEFNTVQVFTLGEASWMDVPVPRSSCDIAGGLVSISSALYWVTKSTEKIMSFDLEDERVTNINSLPVPAGSGYSCRLTVLRGALGIAIRVRSPTLEKIEVWILEGRREEYSWSRRYNVQVHGVQQELAQPHFAHGEYVLTQGSSVSDRHNCILYGHKLSDARRRLQCSDVRINKKKQGTVFGNAEGYLHHMLSPSRTEPPRFSAQPPIEEKDGGLIQ</sequence>
<protein>
    <recommendedName>
        <fullName evidence="2">F-box domain-containing protein</fullName>
    </recommendedName>
</protein>
<dbReference type="InterPro" id="IPR013187">
    <property type="entry name" value="F-box-assoc_dom_typ3"/>
</dbReference>
<dbReference type="InterPro" id="IPR001810">
    <property type="entry name" value="F-box_dom"/>
</dbReference>
<gene>
    <name evidence="3" type="ORF">QYE76_017549</name>
</gene>
<dbReference type="SUPFAM" id="SSF81383">
    <property type="entry name" value="F-box domain"/>
    <property type="match status" value="1"/>
</dbReference>
<evidence type="ECO:0000256" key="1">
    <source>
        <dbReference type="SAM" id="MobiDB-lite"/>
    </source>
</evidence>